<dbReference type="InterPro" id="IPR011856">
    <property type="entry name" value="tRNA_endonuc-like_dom_sf"/>
</dbReference>
<dbReference type="Pfam" id="PF14088">
    <property type="entry name" value="DUF4268"/>
    <property type="match status" value="1"/>
</dbReference>
<name>A0A7V1D2B1_9GAMM</name>
<dbReference type="EMBL" id="DRGM01000191">
    <property type="protein sequence ID" value="HEA18628.1"/>
    <property type="molecule type" value="Genomic_DNA"/>
</dbReference>
<organism evidence="2">
    <name type="scientific">Pseudoalteromonas prydzensis</name>
    <dbReference type="NCBI Taxonomy" id="182141"/>
    <lineage>
        <taxon>Bacteria</taxon>
        <taxon>Pseudomonadati</taxon>
        <taxon>Pseudomonadota</taxon>
        <taxon>Gammaproteobacteria</taxon>
        <taxon>Alteromonadales</taxon>
        <taxon>Pseudoalteromonadaceae</taxon>
        <taxon>Pseudoalteromonas</taxon>
    </lineage>
</organism>
<dbReference type="InterPro" id="IPR025364">
    <property type="entry name" value="DUF4268"/>
</dbReference>
<comment type="caution">
    <text evidence="2">The sequence shown here is derived from an EMBL/GenBank/DDBJ whole genome shotgun (WGS) entry which is preliminary data.</text>
</comment>
<dbReference type="RefSeq" id="WP_304184927.1">
    <property type="nucleotide sequence ID" value="NZ_DRGM01000191.1"/>
</dbReference>
<reference evidence="2" key="1">
    <citation type="journal article" date="2020" name="mSystems">
        <title>Genome- and Community-Level Interaction Insights into Carbon Utilization and Element Cycling Functions of Hydrothermarchaeota in Hydrothermal Sediment.</title>
        <authorList>
            <person name="Zhou Z."/>
            <person name="Liu Y."/>
            <person name="Xu W."/>
            <person name="Pan J."/>
            <person name="Luo Z.H."/>
            <person name="Li M."/>
        </authorList>
    </citation>
    <scope>NUCLEOTIDE SEQUENCE [LARGE SCALE GENOMIC DNA]</scope>
    <source>
        <strain evidence="2">HyVt-346</strain>
    </source>
</reference>
<gene>
    <name evidence="2" type="ORF">ENH88_19710</name>
</gene>
<dbReference type="AlphaFoldDB" id="A0A7V1D2B1"/>
<accession>A0A7V1D2B1</accession>
<dbReference type="Gene3D" id="3.40.1350.10">
    <property type="match status" value="1"/>
</dbReference>
<evidence type="ECO:0000259" key="1">
    <source>
        <dbReference type="Pfam" id="PF14088"/>
    </source>
</evidence>
<protein>
    <submittedName>
        <fullName evidence="2">DUF4268 domain-containing protein</fullName>
    </submittedName>
</protein>
<feature type="domain" description="DUF4268" evidence="1">
    <location>
        <begin position="172"/>
        <end position="306"/>
    </location>
</feature>
<proteinExistence type="predicted"/>
<sequence length="312" mass="35674">MFGELKKVPLRDIWAHEAQDFTPWLAENIEELGNAVGLELELIQEEASVGSFSLDILARDLGSAENVIIENQFSQTDHDHLGKLLTYAAGFDASFVIWVAETIREEHRQALDWLNHRTDNQTQFFAVVVEVIKIDDSKPVFNLKPVVFPNEWQKSKSTNKSVQKTSAKSEKYREYFQGLINELRDDHKFTSAKAGQPQNWYSFASGISGINYGANFCQGNKVRTELYIDFGNAEQNESCLNYLLESRGGIESEFGNVLSWEPIEGKRATRVAVYRDGSILDESDLSDIKLWHINNLIKFKHLFGKRIRQHLK</sequence>
<evidence type="ECO:0000313" key="2">
    <source>
        <dbReference type="EMBL" id="HEA18628.1"/>
    </source>
</evidence>
<dbReference type="GO" id="GO:0003676">
    <property type="term" value="F:nucleic acid binding"/>
    <property type="evidence" value="ECO:0007669"/>
    <property type="project" value="InterPro"/>
</dbReference>
<dbReference type="Proteomes" id="UP000886188">
    <property type="component" value="Unassembled WGS sequence"/>
</dbReference>